<evidence type="ECO:0000313" key="3">
    <source>
        <dbReference type="Proteomes" id="UP000284531"/>
    </source>
</evidence>
<dbReference type="Proteomes" id="UP000284531">
    <property type="component" value="Unassembled WGS sequence"/>
</dbReference>
<keyword evidence="3" id="KW-1185">Reference proteome</keyword>
<name>A0A419WGG1_9BACT</name>
<keyword evidence="1" id="KW-0732">Signal</keyword>
<evidence type="ECO:0000256" key="1">
    <source>
        <dbReference type="SAM" id="SignalP"/>
    </source>
</evidence>
<dbReference type="AlphaFoldDB" id="A0A419WGG1"/>
<reference evidence="2 3" key="1">
    <citation type="submission" date="2018-09" db="EMBL/GenBank/DDBJ databases">
        <title>Genomic Encyclopedia of Archaeal and Bacterial Type Strains, Phase II (KMG-II): from individual species to whole genera.</title>
        <authorList>
            <person name="Goeker M."/>
        </authorList>
    </citation>
    <scope>NUCLEOTIDE SEQUENCE [LARGE SCALE GENOMIC DNA]</scope>
    <source>
        <strain evidence="2 3">DSM 21950</strain>
    </source>
</reference>
<proteinExistence type="predicted"/>
<comment type="caution">
    <text evidence="2">The sequence shown here is derived from an EMBL/GenBank/DDBJ whole genome shotgun (WGS) entry which is preliminary data.</text>
</comment>
<organism evidence="2 3">
    <name type="scientific">Marinifilum flexuosum</name>
    <dbReference type="NCBI Taxonomy" id="1117708"/>
    <lineage>
        <taxon>Bacteria</taxon>
        <taxon>Pseudomonadati</taxon>
        <taxon>Bacteroidota</taxon>
        <taxon>Bacteroidia</taxon>
        <taxon>Marinilabiliales</taxon>
        <taxon>Marinifilaceae</taxon>
    </lineage>
</organism>
<dbReference type="EMBL" id="RAPQ01000014">
    <property type="protein sequence ID" value="RKD94569.1"/>
    <property type="molecule type" value="Genomic_DNA"/>
</dbReference>
<dbReference type="PROSITE" id="PS51257">
    <property type="entry name" value="PROKAR_LIPOPROTEIN"/>
    <property type="match status" value="1"/>
</dbReference>
<protein>
    <submittedName>
        <fullName evidence="2">Uncharacterized protein</fullName>
    </submittedName>
</protein>
<evidence type="ECO:0000313" key="2">
    <source>
        <dbReference type="EMBL" id="RKD94569.1"/>
    </source>
</evidence>
<sequence>MKLYRMKNKLNLLLLMLVCCSMVACAQRDVSLKAKALSDTIIVGKSVKVRLTLEGIDSDIFKGRNTKSSDGFFGDYHQNHDFRTFVSEVPNELGKNVLGPYTIKMMGREFVSNTVSVEVIEQPEESFEIKMPKEGRVGEEIKIKISGVSNASFNAVLKETDIFKVNGSTINTTVVDGVASTTSEYSVVLKKRGVFEMNRSMFVNLPDQIKITPVTFEVK</sequence>
<gene>
    <name evidence="2" type="ORF">BXY64_4157</name>
</gene>
<feature type="chain" id="PRO_5019356968" evidence="1">
    <location>
        <begin position="27"/>
        <end position="219"/>
    </location>
</feature>
<feature type="signal peptide" evidence="1">
    <location>
        <begin position="1"/>
        <end position="26"/>
    </location>
</feature>
<accession>A0A419WGG1</accession>